<dbReference type="InterPro" id="IPR004667">
    <property type="entry name" value="ADP_ATP_car_bac_type"/>
</dbReference>
<evidence type="ECO:0000256" key="4">
    <source>
        <dbReference type="ARBA" id="ARBA00022692"/>
    </source>
</evidence>
<sequence length="275" mass="30593">FLMLCQIFVWSIWKKTKHITYTQKTSRQKQVSQARAQENPVKLIFSSRHLAYLAGIIGVGVIVANLADYQFLTIASQAKPEADSLTAFFGLWMSNLNILSLIIQLFFTGRILKHLGVTTSLLFLPFALMIGAVAVLINPILWSAILIKMGDGGFKHSINKASTELLAIPIPTEIKNRTKSFIDVFVKNAAKGVGGVLLITLIIGLGLSVQHVSLIIIALIVVWAFLIFRMKDEYVNSFRMAIEKRSINLEDQSLNLDDAAVFKSFIKVLDGKSER</sequence>
<evidence type="ECO:0008006" key="11">
    <source>
        <dbReference type="Google" id="ProtNLM"/>
    </source>
</evidence>
<dbReference type="PANTHER" id="PTHR31187">
    <property type="match status" value="1"/>
</dbReference>
<dbReference type="SUPFAM" id="SSF103473">
    <property type="entry name" value="MFS general substrate transporter"/>
    <property type="match status" value="1"/>
</dbReference>
<keyword evidence="7 9" id="KW-1133">Transmembrane helix</keyword>
<feature type="non-terminal residue" evidence="10">
    <location>
        <position position="275"/>
    </location>
</feature>
<comment type="caution">
    <text evidence="10">The sequence shown here is derived from an EMBL/GenBank/DDBJ whole genome shotgun (WGS) entry which is preliminary data.</text>
</comment>
<evidence type="ECO:0000256" key="3">
    <source>
        <dbReference type="ARBA" id="ARBA00022448"/>
    </source>
</evidence>
<comment type="subcellular location">
    <subcellularLocation>
        <location evidence="1">Membrane</location>
        <topology evidence="1">Multi-pass membrane protein</topology>
    </subcellularLocation>
</comment>
<evidence type="ECO:0000256" key="9">
    <source>
        <dbReference type="SAM" id="Phobius"/>
    </source>
</evidence>
<gene>
    <name evidence="10" type="ORF">S01H1_31265</name>
</gene>
<protein>
    <recommendedName>
        <fullName evidence="11">ADP,ATP carrier protein</fullName>
    </recommendedName>
</protein>
<proteinExistence type="inferred from homology"/>
<evidence type="ECO:0000313" key="10">
    <source>
        <dbReference type="EMBL" id="GAF89106.1"/>
    </source>
</evidence>
<keyword evidence="6" id="KW-0067">ATP-binding</keyword>
<evidence type="ECO:0000256" key="1">
    <source>
        <dbReference type="ARBA" id="ARBA00004141"/>
    </source>
</evidence>
<dbReference type="GO" id="GO:0016020">
    <property type="term" value="C:membrane"/>
    <property type="evidence" value="ECO:0007669"/>
    <property type="project" value="UniProtKB-SubCell"/>
</dbReference>
<keyword evidence="8 9" id="KW-0472">Membrane</keyword>
<dbReference type="PANTHER" id="PTHR31187:SF1">
    <property type="entry name" value="ADP,ATP CARRIER PROTEIN 1"/>
    <property type="match status" value="1"/>
</dbReference>
<feature type="non-terminal residue" evidence="10">
    <location>
        <position position="1"/>
    </location>
</feature>
<evidence type="ECO:0000256" key="8">
    <source>
        <dbReference type="ARBA" id="ARBA00023136"/>
    </source>
</evidence>
<comment type="similarity">
    <text evidence="2">Belongs to the ADP/ATP translocase tlc family.</text>
</comment>
<evidence type="ECO:0000256" key="2">
    <source>
        <dbReference type="ARBA" id="ARBA00007127"/>
    </source>
</evidence>
<accession>X0TPC2</accession>
<reference evidence="10" key="1">
    <citation type="journal article" date="2014" name="Front. Microbiol.">
        <title>High frequency of phylogenetically diverse reductive dehalogenase-homologous genes in deep subseafloor sedimentary metagenomes.</title>
        <authorList>
            <person name="Kawai M."/>
            <person name="Futagami T."/>
            <person name="Toyoda A."/>
            <person name="Takaki Y."/>
            <person name="Nishi S."/>
            <person name="Hori S."/>
            <person name="Arai W."/>
            <person name="Tsubouchi T."/>
            <person name="Morono Y."/>
            <person name="Uchiyama I."/>
            <person name="Ito T."/>
            <person name="Fujiyama A."/>
            <person name="Inagaki F."/>
            <person name="Takami H."/>
        </authorList>
    </citation>
    <scope>NUCLEOTIDE SEQUENCE</scope>
    <source>
        <strain evidence="10">Expedition CK06-06</strain>
    </source>
</reference>
<keyword evidence="3" id="KW-0813">Transport</keyword>
<keyword evidence="4 9" id="KW-0812">Transmembrane</keyword>
<feature type="transmembrane region" description="Helical" evidence="9">
    <location>
        <begin position="50"/>
        <end position="67"/>
    </location>
</feature>
<keyword evidence="5" id="KW-0547">Nucleotide-binding</keyword>
<dbReference type="GO" id="GO:0005524">
    <property type="term" value="F:ATP binding"/>
    <property type="evidence" value="ECO:0007669"/>
    <property type="project" value="UniProtKB-KW"/>
</dbReference>
<dbReference type="EMBL" id="BARS01019279">
    <property type="protein sequence ID" value="GAF89106.1"/>
    <property type="molecule type" value="Genomic_DNA"/>
</dbReference>
<dbReference type="GO" id="GO:0005471">
    <property type="term" value="F:ATP:ADP antiporter activity"/>
    <property type="evidence" value="ECO:0007669"/>
    <property type="project" value="InterPro"/>
</dbReference>
<feature type="transmembrane region" description="Helical" evidence="9">
    <location>
        <begin position="121"/>
        <end position="147"/>
    </location>
</feature>
<dbReference type="Pfam" id="PF03219">
    <property type="entry name" value="TLC"/>
    <property type="match status" value="1"/>
</dbReference>
<evidence type="ECO:0000256" key="7">
    <source>
        <dbReference type="ARBA" id="ARBA00022989"/>
    </source>
</evidence>
<feature type="transmembrane region" description="Helical" evidence="9">
    <location>
        <begin position="87"/>
        <end position="109"/>
    </location>
</feature>
<dbReference type="InterPro" id="IPR036259">
    <property type="entry name" value="MFS_trans_sf"/>
</dbReference>
<evidence type="ECO:0000256" key="5">
    <source>
        <dbReference type="ARBA" id="ARBA00022741"/>
    </source>
</evidence>
<feature type="transmembrane region" description="Helical" evidence="9">
    <location>
        <begin position="195"/>
        <end position="228"/>
    </location>
</feature>
<dbReference type="AlphaFoldDB" id="X0TPC2"/>
<evidence type="ECO:0000256" key="6">
    <source>
        <dbReference type="ARBA" id="ARBA00022840"/>
    </source>
</evidence>
<name>X0TPC2_9ZZZZ</name>
<organism evidence="10">
    <name type="scientific">marine sediment metagenome</name>
    <dbReference type="NCBI Taxonomy" id="412755"/>
    <lineage>
        <taxon>unclassified sequences</taxon>
        <taxon>metagenomes</taxon>
        <taxon>ecological metagenomes</taxon>
    </lineage>
</organism>